<keyword evidence="2" id="KW-1185">Reference proteome</keyword>
<gene>
    <name evidence="1" type="ORF">BDN72DRAFT_898683</name>
</gene>
<dbReference type="EMBL" id="ML208367">
    <property type="protein sequence ID" value="TFK67777.1"/>
    <property type="molecule type" value="Genomic_DNA"/>
</dbReference>
<reference evidence="1 2" key="1">
    <citation type="journal article" date="2019" name="Nat. Ecol. Evol.">
        <title>Megaphylogeny resolves global patterns of mushroom evolution.</title>
        <authorList>
            <person name="Varga T."/>
            <person name="Krizsan K."/>
            <person name="Foldi C."/>
            <person name="Dima B."/>
            <person name="Sanchez-Garcia M."/>
            <person name="Sanchez-Ramirez S."/>
            <person name="Szollosi G.J."/>
            <person name="Szarkandi J.G."/>
            <person name="Papp V."/>
            <person name="Albert L."/>
            <person name="Andreopoulos W."/>
            <person name="Angelini C."/>
            <person name="Antonin V."/>
            <person name="Barry K.W."/>
            <person name="Bougher N.L."/>
            <person name="Buchanan P."/>
            <person name="Buyck B."/>
            <person name="Bense V."/>
            <person name="Catcheside P."/>
            <person name="Chovatia M."/>
            <person name="Cooper J."/>
            <person name="Damon W."/>
            <person name="Desjardin D."/>
            <person name="Finy P."/>
            <person name="Geml J."/>
            <person name="Haridas S."/>
            <person name="Hughes K."/>
            <person name="Justo A."/>
            <person name="Karasinski D."/>
            <person name="Kautmanova I."/>
            <person name="Kiss B."/>
            <person name="Kocsube S."/>
            <person name="Kotiranta H."/>
            <person name="LaButti K.M."/>
            <person name="Lechner B.E."/>
            <person name="Liimatainen K."/>
            <person name="Lipzen A."/>
            <person name="Lukacs Z."/>
            <person name="Mihaltcheva S."/>
            <person name="Morgado L.N."/>
            <person name="Niskanen T."/>
            <person name="Noordeloos M.E."/>
            <person name="Ohm R.A."/>
            <person name="Ortiz-Santana B."/>
            <person name="Ovrebo C."/>
            <person name="Racz N."/>
            <person name="Riley R."/>
            <person name="Savchenko A."/>
            <person name="Shiryaev A."/>
            <person name="Soop K."/>
            <person name="Spirin V."/>
            <person name="Szebenyi C."/>
            <person name="Tomsovsky M."/>
            <person name="Tulloss R.E."/>
            <person name="Uehling J."/>
            <person name="Grigoriev I.V."/>
            <person name="Vagvolgyi C."/>
            <person name="Papp T."/>
            <person name="Martin F.M."/>
            <person name="Miettinen O."/>
            <person name="Hibbett D.S."/>
            <person name="Nagy L.G."/>
        </authorList>
    </citation>
    <scope>NUCLEOTIDE SEQUENCE [LARGE SCALE GENOMIC DNA]</scope>
    <source>
        <strain evidence="1 2">NL-1719</strain>
    </source>
</reference>
<organism evidence="1 2">
    <name type="scientific">Pluteus cervinus</name>
    <dbReference type="NCBI Taxonomy" id="181527"/>
    <lineage>
        <taxon>Eukaryota</taxon>
        <taxon>Fungi</taxon>
        <taxon>Dikarya</taxon>
        <taxon>Basidiomycota</taxon>
        <taxon>Agaricomycotina</taxon>
        <taxon>Agaricomycetes</taxon>
        <taxon>Agaricomycetidae</taxon>
        <taxon>Agaricales</taxon>
        <taxon>Pluteineae</taxon>
        <taxon>Pluteaceae</taxon>
        <taxon>Pluteus</taxon>
    </lineage>
</organism>
<name>A0ACD3AS95_9AGAR</name>
<protein>
    <submittedName>
        <fullName evidence="1">Uncharacterized protein</fullName>
    </submittedName>
</protein>
<evidence type="ECO:0000313" key="1">
    <source>
        <dbReference type="EMBL" id="TFK67777.1"/>
    </source>
</evidence>
<proteinExistence type="predicted"/>
<dbReference type="Proteomes" id="UP000308600">
    <property type="component" value="Unassembled WGS sequence"/>
</dbReference>
<accession>A0ACD3AS95</accession>
<evidence type="ECO:0000313" key="2">
    <source>
        <dbReference type="Proteomes" id="UP000308600"/>
    </source>
</evidence>
<sequence length="115" mass="11836">MVSFKSLAILSISGLVQQTSAQATAIVPVRPIAPIVPIIPVGVCEPCIGPILATPETETDSSAIFIRPCATAGMVCCRLYTNSGLCLPRCPLIPILDPIPTPVPIDATGATALVD</sequence>